<evidence type="ECO:0000259" key="3">
    <source>
        <dbReference type="PROSITE" id="PS51471"/>
    </source>
</evidence>
<dbReference type="GO" id="GO:0006307">
    <property type="term" value="P:DNA alkylation repair"/>
    <property type="evidence" value="ECO:0007669"/>
    <property type="project" value="TreeGrafter"/>
</dbReference>
<evidence type="ECO:0000256" key="1">
    <source>
        <dbReference type="PIRSR" id="PIRSR632852-1"/>
    </source>
</evidence>
<evidence type="ECO:0000313" key="5">
    <source>
        <dbReference type="Proteomes" id="UP000053259"/>
    </source>
</evidence>
<dbReference type="PROSITE" id="PS51471">
    <property type="entry name" value="FE2OG_OXY"/>
    <property type="match status" value="1"/>
</dbReference>
<feature type="binding site" evidence="1">
    <location>
        <position position="189"/>
    </location>
    <ligand>
        <name>2-oxoglutarate</name>
        <dbReference type="ChEBI" id="CHEBI:16810"/>
    </ligand>
</feature>
<dbReference type="AlphaFoldDB" id="A0A0D1XNG9"/>
<dbReference type="Proteomes" id="UP000053259">
    <property type="component" value="Unassembled WGS sequence"/>
</dbReference>
<organism evidence="4 5">
    <name type="scientific">Verruconis gallopava</name>
    <dbReference type="NCBI Taxonomy" id="253628"/>
    <lineage>
        <taxon>Eukaryota</taxon>
        <taxon>Fungi</taxon>
        <taxon>Dikarya</taxon>
        <taxon>Ascomycota</taxon>
        <taxon>Pezizomycotina</taxon>
        <taxon>Dothideomycetes</taxon>
        <taxon>Pleosporomycetidae</taxon>
        <taxon>Venturiales</taxon>
        <taxon>Sympoventuriaceae</taxon>
        <taxon>Verruconis</taxon>
    </lineage>
</organism>
<dbReference type="PANTHER" id="PTHR31573">
    <property type="entry name" value="ALPHA-KETOGLUTARATE-DEPENDENT DIOXYGENASE ALKB HOMOLOG 2"/>
    <property type="match status" value="1"/>
</dbReference>
<feature type="domain" description="Fe2OG dioxygenase" evidence="3">
    <location>
        <begin position="170"/>
        <end position="280"/>
    </location>
</feature>
<feature type="region of interest" description="Disordered" evidence="2">
    <location>
        <begin position="1"/>
        <end position="28"/>
    </location>
</feature>
<dbReference type="HOGENOM" id="CLU_048788_0_0_1"/>
<dbReference type="Pfam" id="PF13532">
    <property type="entry name" value="2OG-FeII_Oxy_2"/>
    <property type="match status" value="1"/>
</dbReference>
<dbReference type="PANTHER" id="PTHR31573:SF1">
    <property type="entry name" value="DNA OXIDATIVE DEMETHYLASE ALKBH2"/>
    <property type="match status" value="1"/>
</dbReference>
<feature type="binding site" evidence="1">
    <location>
        <position position="192"/>
    </location>
    <ligand>
        <name>substrate</name>
    </ligand>
</feature>
<dbReference type="GeneID" id="27312904"/>
<dbReference type="GO" id="GO:0008198">
    <property type="term" value="F:ferrous iron binding"/>
    <property type="evidence" value="ECO:0007669"/>
    <property type="project" value="TreeGrafter"/>
</dbReference>
<dbReference type="InterPro" id="IPR032852">
    <property type="entry name" value="ALKBH2"/>
</dbReference>
<feature type="binding site" evidence="1">
    <location>
        <position position="271"/>
    </location>
    <ligand>
        <name>2-oxoglutarate</name>
        <dbReference type="ChEBI" id="CHEBI:16810"/>
    </ligand>
</feature>
<dbReference type="RefSeq" id="XP_016213990.1">
    <property type="nucleotide sequence ID" value="XM_016358372.1"/>
</dbReference>
<dbReference type="VEuPathDB" id="FungiDB:PV09_04931"/>
<feature type="binding site" evidence="1">
    <location>
        <position position="257"/>
    </location>
    <ligand>
        <name>2-oxoglutarate</name>
        <dbReference type="ChEBI" id="CHEBI:16810"/>
    </ligand>
</feature>
<gene>
    <name evidence="4" type="ORF">PV09_04931</name>
</gene>
<dbReference type="GO" id="GO:0051747">
    <property type="term" value="F:cytosine C-5 DNA demethylase activity"/>
    <property type="evidence" value="ECO:0007669"/>
    <property type="project" value="TreeGrafter"/>
</dbReference>
<accession>A0A0D1XNG9</accession>
<feature type="binding site" evidence="1">
    <location>
        <position position="275"/>
    </location>
    <ligand>
        <name>2-oxoglutarate</name>
        <dbReference type="ChEBI" id="CHEBI:16810"/>
    </ligand>
</feature>
<dbReference type="InterPro" id="IPR027450">
    <property type="entry name" value="AlkB-like"/>
</dbReference>
<proteinExistence type="predicted"/>
<protein>
    <recommendedName>
        <fullName evidence="3">Fe2OG dioxygenase domain-containing protein</fullName>
    </recommendedName>
</protein>
<feature type="binding site" evidence="1">
    <location>
        <position position="179"/>
    </location>
    <ligand>
        <name>2-oxoglutarate</name>
        <dbReference type="ChEBI" id="CHEBI:16810"/>
    </ligand>
</feature>
<feature type="compositionally biased region" description="Basic and acidic residues" evidence="2">
    <location>
        <begin position="14"/>
        <end position="28"/>
    </location>
</feature>
<dbReference type="SUPFAM" id="SSF51197">
    <property type="entry name" value="Clavaminate synthase-like"/>
    <property type="match status" value="1"/>
</dbReference>
<evidence type="ECO:0000256" key="2">
    <source>
        <dbReference type="SAM" id="MobiDB-lite"/>
    </source>
</evidence>
<dbReference type="GO" id="GO:0035516">
    <property type="term" value="F:broad specificity oxidative DNA demethylase activity"/>
    <property type="evidence" value="ECO:0007669"/>
    <property type="project" value="TreeGrafter"/>
</dbReference>
<reference evidence="4 5" key="1">
    <citation type="submission" date="2015-01" db="EMBL/GenBank/DDBJ databases">
        <title>The Genome Sequence of Ochroconis gallopava CBS43764.</title>
        <authorList>
            <consortium name="The Broad Institute Genomics Platform"/>
            <person name="Cuomo C."/>
            <person name="de Hoog S."/>
            <person name="Gorbushina A."/>
            <person name="Stielow B."/>
            <person name="Teixiera M."/>
            <person name="Abouelleil A."/>
            <person name="Chapman S.B."/>
            <person name="Priest M."/>
            <person name="Young S.K."/>
            <person name="Wortman J."/>
            <person name="Nusbaum C."/>
            <person name="Birren B."/>
        </authorList>
    </citation>
    <scope>NUCLEOTIDE SEQUENCE [LARGE SCALE GENOMIC DNA]</scope>
    <source>
        <strain evidence="4 5">CBS 43764</strain>
    </source>
</reference>
<dbReference type="Gene3D" id="2.60.120.590">
    <property type="entry name" value="Alpha-ketoglutarate-dependent dioxygenase AlkB-like"/>
    <property type="match status" value="1"/>
</dbReference>
<dbReference type="InterPro" id="IPR005123">
    <property type="entry name" value="Oxoglu/Fe-dep_dioxygenase_dom"/>
</dbReference>
<dbReference type="InParanoid" id="A0A0D1XNG9"/>
<dbReference type="InterPro" id="IPR037151">
    <property type="entry name" value="AlkB-like_sf"/>
</dbReference>
<dbReference type="OrthoDB" id="545910at2759"/>
<dbReference type="STRING" id="253628.A0A0D1XNG9"/>
<feature type="binding site" evidence="1">
    <location>
        <position position="177"/>
    </location>
    <ligand>
        <name>2-oxoglutarate</name>
        <dbReference type="ChEBI" id="CHEBI:16810"/>
    </ligand>
</feature>
<name>A0A0D1XNG9_9PEZI</name>
<evidence type="ECO:0000313" key="4">
    <source>
        <dbReference type="EMBL" id="KIW04121.1"/>
    </source>
</evidence>
<sequence>MSKRKTLDSFFRPPEVKKQRVEGSEEKSIHPTYPFPIPHLPQHIVDRLNFGPDQEGKAINDRPDLDLMYFQPYIAKDIEKELFEFLRRELFFYRVRYTIKRGTLETQVNTPRFTTVFGVDDTSRFLDDGSLIDAQTRKPVPQDRYKCTPRPIPQCLDVLRAITEGSTGCSFNFCLVNYYASGNDSISYHSDDERFLGPLPAIASFSLGAKRDFLMKHKPNPPSTTNTSVTDVEPLKLSLASGDMILMKGKTQSCWLHSIPKRRGGEADRGRINITFRKALVKGGTENYYQYNVGSSQPYRWDNQCNEMRPWKPS</sequence>
<keyword evidence="5" id="KW-1185">Reference proteome</keyword>
<dbReference type="EMBL" id="KN847542">
    <property type="protein sequence ID" value="KIW04121.1"/>
    <property type="molecule type" value="Genomic_DNA"/>
</dbReference>
<feature type="binding site" evidence="1">
    <location>
        <position position="277"/>
    </location>
    <ligand>
        <name>2-oxoglutarate</name>
        <dbReference type="ChEBI" id="CHEBI:16810"/>
    </ligand>
</feature>